<accession>A0A1F7GKD4</accession>
<keyword evidence="1" id="KW-0812">Transmembrane</keyword>
<dbReference type="AlphaFoldDB" id="A0A1F7GKD4"/>
<evidence type="ECO:0000313" key="3">
    <source>
        <dbReference type="Proteomes" id="UP000176850"/>
    </source>
</evidence>
<evidence type="ECO:0000313" key="2">
    <source>
        <dbReference type="EMBL" id="OGK19369.1"/>
    </source>
</evidence>
<name>A0A1F7GKD4_9BACT</name>
<dbReference type="Proteomes" id="UP000176850">
    <property type="component" value="Unassembled WGS sequence"/>
</dbReference>
<comment type="caution">
    <text evidence="2">The sequence shown here is derived from an EMBL/GenBank/DDBJ whole genome shotgun (WGS) entry which is preliminary data.</text>
</comment>
<reference evidence="2 3" key="1">
    <citation type="journal article" date="2016" name="Nat. Commun.">
        <title>Thousands of microbial genomes shed light on interconnected biogeochemical processes in an aquifer system.</title>
        <authorList>
            <person name="Anantharaman K."/>
            <person name="Brown C.T."/>
            <person name="Hug L.A."/>
            <person name="Sharon I."/>
            <person name="Castelle C.J."/>
            <person name="Probst A.J."/>
            <person name="Thomas B.C."/>
            <person name="Singh A."/>
            <person name="Wilkins M.J."/>
            <person name="Karaoz U."/>
            <person name="Brodie E.L."/>
            <person name="Williams K.H."/>
            <person name="Hubbard S.S."/>
            <person name="Banfield J.F."/>
        </authorList>
    </citation>
    <scope>NUCLEOTIDE SEQUENCE [LARGE SCALE GENOMIC DNA]</scope>
</reference>
<keyword evidence="1" id="KW-0472">Membrane</keyword>
<evidence type="ECO:0000256" key="1">
    <source>
        <dbReference type="SAM" id="Phobius"/>
    </source>
</evidence>
<proteinExistence type="predicted"/>
<dbReference type="EMBL" id="MFZH01000012">
    <property type="protein sequence ID" value="OGK19369.1"/>
    <property type="molecule type" value="Genomic_DNA"/>
</dbReference>
<protein>
    <submittedName>
        <fullName evidence="2">Uncharacterized protein</fullName>
    </submittedName>
</protein>
<keyword evidence="1" id="KW-1133">Transmembrane helix</keyword>
<organism evidence="2 3">
    <name type="scientific">Candidatus Roizmanbacteria bacterium RIFCSPHIGHO2_01_FULL_39_24</name>
    <dbReference type="NCBI Taxonomy" id="1802032"/>
    <lineage>
        <taxon>Bacteria</taxon>
        <taxon>Candidatus Roizmaniibacteriota</taxon>
    </lineage>
</organism>
<feature type="transmembrane region" description="Helical" evidence="1">
    <location>
        <begin position="47"/>
        <end position="68"/>
    </location>
</feature>
<sequence>MSDQTYLSLQKKLNEVYVISPNKFSNTILDGVFRTITSRLKYLPFQIYIPVAILLVVSLYLSIGYLVVRLASILQYGF</sequence>
<gene>
    <name evidence="2" type="ORF">A2799_02520</name>
</gene>